<evidence type="ECO:0000256" key="3">
    <source>
        <dbReference type="ARBA" id="ARBA00022692"/>
    </source>
</evidence>
<keyword evidence="5" id="KW-0809">Transit peptide</keyword>
<evidence type="ECO:0000256" key="5">
    <source>
        <dbReference type="ARBA" id="ARBA00022946"/>
    </source>
</evidence>
<keyword evidence="3 9" id="KW-0812">Transmembrane</keyword>
<evidence type="ECO:0000256" key="9">
    <source>
        <dbReference type="SAM" id="Phobius"/>
    </source>
</evidence>
<proteinExistence type="predicted"/>
<feature type="transmembrane region" description="Helical" evidence="9">
    <location>
        <begin position="311"/>
        <end position="333"/>
    </location>
</feature>
<dbReference type="VEuPathDB" id="GiardiaDB:SS50377_23091"/>
<dbReference type="PANTHER" id="PTHR13890:SF0">
    <property type="entry name" value="MAGNESIUM TRANSPORTER MRS2 HOMOLOG, MITOCHONDRIAL"/>
    <property type="match status" value="1"/>
</dbReference>
<keyword evidence="6 9" id="KW-1133">Transmembrane helix</keyword>
<evidence type="ECO:0000256" key="8">
    <source>
        <dbReference type="ARBA" id="ARBA00023136"/>
    </source>
</evidence>
<feature type="transmembrane region" description="Helical" evidence="9">
    <location>
        <begin position="282"/>
        <end position="305"/>
    </location>
</feature>
<dbReference type="OrthoDB" id="10251508at2759"/>
<protein>
    <submittedName>
        <fullName evidence="10">Transmembrane domain-containing protein</fullName>
    </submittedName>
</protein>
<dbReference type="EMBL" id="KI546168">
    <property type="protein sequence ID" value="EST41735.1"/>
    <property type="molecule type" value="Genomic_DNA"/>
</dbReference>
<dbReference type="PANTHER" id="PTHR13890">
    <property type="entry name" value="RNA SPLICING PROTEIN MRS2, MITOCHONDRIAL"/>
    <property type="match status" value="1"/>
</dbReference>
<keyword evidence="7" id="KW-0406">Ion transport</keyword>
<dbReference type="Gene3D" id="1.20.58.340">
    <property type="entry name" value="Magnesium transport protein CorA, transmembrane region"/>
    <property type="match status" value="1"/>
</dbReference>
<dbReference type="AlphaFoldDB" id="V6LBB3"/>
<evidence type="ECO:0000313" key="12">
    <source>
        <dbReference type="Proteomes" id="UP000018208"/>
    </source>
</evidence>
<keyword evidence="12" id="KW-1185">Reference proteome</keyword>
<dbReference type="Gene3D" id="2.40.128.330">
    <property type="match status" value="1"/>
</dbReference>
<keyword evidence="8 9" id="KW-0472">Membrane</keyword>
<dbReference type="GO" id="GO:0016020">
    <property type="term" value="C:membrane"/>
    <property type="evidence" value="ECO:0007669"/>
    <property type="project" value="UniProtKB-SubCell"/>
</dbReference>
<evidence type="ECO:0000256" key="4">
    <source>
        <dbReference type="ARBA" id="ARBA00022842"/>
    </source>
</evidence>
<name>V6LBB3_9EUKA</name>
<feature type="transmembrane region" description="Helical" evidence="9">
    <location>
        <begin position="113"/>
        <end position="132"/>
    </location>
</feature>
<gene>
    <name evidence="10" type="ORF">SS50377_18821</name>
    <name evidence="11" type="ORF">SS50377_23091</name>
</gene>
<accession>V6LBB3</accession>
<reference evidence="10 11" key="1">
    <citation type="journal article" date="2014" name="PLoS Genet.">
        <title>The Genome of Spironucleus salmonicida Highlights a Fish Pathogen Adapted to Fluctuating Environments.</title>
        <authorList>
            <person name="Xu F."/>
            <person name="Jerlstrom-Hultqvist J."/>
            <person name="Einarsson E."/>
            <person name="Astvaldsson A."/>
            <person name="Svard S.G."/>
            <person name="Andersson J.O."/>
        </authorList>
    </citation>
    <scope>NUCLEOTIDE SEQUENCE</scope>
    <source>
        <strain evidence="11">ATCC 50377</strain>
    </source>
</reference>
<dbReference type="Pfam" id="PF22099">
    <property type="entry name" value="MRS2-like"/>
    <property type="match status" value="1"/>
</dbReference>
<keyword evidence="2" id="KW-0813">Transport</keyword>
<evidence type="ECO:0000256" key="1">
    <source>
        <dbReference type="ARBA" id="ARBA00004141"/>
    </source>
</evidence>
<reference evidence="11" key="2">
    <citation type="submission" date="2020-12" db="EMBL/GenBank/DDBJ databases">
        <title>New Spironucleus salmonicida genome in near-complete chromosomes.</title>
        <authorList>
            <person name="Xu F."/>
            <person name="Kurt Z."/>
            <person name="Jimenez-Gonzalez A."/>
            <person name="Astvaldsson A."/>
            <person name="Andersson J.O."/>
            <person name="Svard S.G."/>
        </authorList>
    </citation>
    <scope>NUCLEOTIDE SEQUENCE</scope>
    <source>
        <strain evidence="11">ATCC 50377</strain>
    </source>
</reference>
<evidence type="ECO:0000256" key="7">
    <source>
        <dbReference type="ARBA" id="ARBA00023065"/>
    </source>
</evidence>
<dbReference type="InterPro" id="IPR039204">
    <property type="entry name" value="MRS2-like"/>
</dbReference>
<sequence>MDKHLRILQFTASIPDSPQTTSNSPIFVLNSTFKSYHRDILMQQLHLSPSDLRNLLILTSMIEPRKGQIIVSLNQIDCVITQNQLFLFMEFDDSQFAQEFPQLLKQAQILEKGTKFFVCFEILALEAIFLYVQKQLQNRMNKVRNQADKLKFQVLTRQAQAALALCQQELTSVKTDCQRAAQTILNTIQQSADSLFFENQRKARRTQNLVFTKITNKWNGKLVINQDQEIEDLIEGYLYQIRAVQMETEQTLKLIDDSLELAGINLDDLSNKMMRFELRMSFLANAFDVGAVIGGAFGMNVLLGWETSNFAFYSIMIATVIVGFIIFGGFVFAERKIIKNEKVHVNHFK</sequence>
<keyword evidence="4" id="KW-0460">Magnesium</keyword>
<evidence type="ECO:0000256" key="2">
    <source>
        <dbReference type="ARBA" id="ARBA00022448"/>
    </source>
</evidence>
<organism evidence="10">
    <name type="scientific">Spironucleus salmonicida</name>
    <dbReference type="NCBI Taxonomy" id="348837"/>
    <lineage>
        <taxon>Eukaryota</taxon>
        <taxon>Metamonada</taxon>
        <taxon>Diplomonadida</taxon>
        <taxon>Hexamitidae</taxon>
        <taxon>Hexamitinae</taxon>
        <taxon>Spironucleus</taxon>
    </lineage>
</organism>
<comment type="subcellular location">
    <subcellularLocation>
        <location evidence="1">Membrane</location>
        <topology evidence="1">Multi-pass membrane protein</topology>
    </subcellularLocation>
</comment>
<dbReference type="Proteomes" id="UP000018208">
    <property type="component" value="Unassembled WGS sequence"/>
</dbReference>
<evidence type="ECO:0000256" key="6">
    <source>
        <dbReference type="ARBA" id="ARBA00022989"/>
    </source>
</evidence>
<evidence type="ECO:0000313" key="10">
    <source>
        <dbReference type="EMBL" id="EST41735.1"/>
    </source>
</evidence>
<dbReference type="GO" id="GO:0015095">
    <property type="term" value="F:magnesium ion transmembrane transporter activity"/>
    <property type="evidence" value="ECO:0007669"/>
    <property type="project" value="TreeGrafter"/>
</dbReference>
<dbReference type="EMBL" id="AUWU02000003">
    <property type="protein sequence ID" value="KAH0575458.1"/>
    <property type="molecule type" value="Genomic_DNA"/>
</dbReference>
<evidence type="ECO:0000313" key="11">
    <source>
        <dbReference type="EMBL" id="KAH0575458.1"/>
    </source>
</evidence>